<feature type="transmembrane region" description="Helical" evidence="6">
    <location>
        <begin position="324"/>
        <end position="345"/>
    </location>
</feature>
<dbReference type="Proteomes" id="UP000562395">
    <property type="component" value="Unassembled WGS sequence"/>
</dbReference>
<dbReference type="PROSITE" id="PS50850">
    <property type="entry name" value="MFS"/>
    <property type="match status" value="1"/>
</dbReference>
<protein>
    <submittedName>
        <fullName evidence="8">Putative MFS family arabinose efflux permease</fullName>
    </submittedName>
</protein>
<evidence type="ECO:0000256" key="2">
    <source>
        <dbReference type="ARBA" id="ARBA00022448"/>
    </source>
</evidence>
<evidence type="ECO:0000313" key="8">
    <source>
        <dbReference type="EMBL" id="MBB3860960.1"/>
    </source>
</evidence>
<dbReference type="InterPro" id="IPR036259">
    <property type="entry name" value="MFS_trans_sf"/>
</dbReference>
<feature type="transmembrane region" description="Helical" evidence="6">
    <location>
        <begin position="266"/>
        <end position="287"/>
    </location>
</feature>
<feature type="transmembrane region" description="Helical" evidence="6">
    <location>
        <begin position="390"/>
        <end position="412"/>
    </location>
</feature>
<gene>
    <name evidence="8" type="ORF">GGQ88_002229</name>
</gene>
<keyword evidence="4 6" id="KW-1133">Transmembrane helix</keyword>
<feature type="transmembrane region" description="Helical" evidence="6">
    <location>
        <begin position="55"/>
        <end position="80"/>
    </location>
</feature>
<evidence type="ECO:0000313" key="9">
    <source>
        <dbReference type="Proteomes" id="UP000562395"/>
    </source>
</evidence>
<accession>A0A7W6EWG0</accession>
<dbReference type="InterPro" id="IPR011701">
    <property type="entry name" value="MFS"/>
</dbReference>
<keyword evidence="3 6" id="KW-0812">Transmembrane</keyword>
<feature type="transmembrane region" description="Helical" evidence="6">
    <location>
        <begin position="86"/>
        <end position="106"/>
    </location>
</feature>
<evidence type="ECO:0000256" key="5">
    <source>
        <dbReference type="ARBA" id="ARBA00023136"/>
    </source>
</evidence>
<feature type="transmembrane region" description="Helical" evidence="6">
    <location>
        <begin position="231"/>
        <end position="254"/>
    </location>
</feature>
<reference evidence="8 9" key="1">
    <citation type="submission" date="2020-08" db="EMBL/GenBank/DDBJ databases">
        <title>Genomic Encyclopedia of Type Strains, Phase IV (KMG-IV): sequencing the most valuable type-strain genomes for metagenomic binning, comparative biology and taxonomic classification.</title>
        <authorList>
            <person name="Goeker M."/>
        </authorList>
    </citation>
    <scope>NUCLEOTIDE SEQUENCE [LARGE SCALE GENOMIC DNA]</scope>
    <source>
        <strain evidence="8 9">DSM 14552</strain>
    </source>
</reference>
<keyword evidence="2" id="KW-0813">Transport</keyword>
<feature type="transmembrane region" description="Helical" evidence="6">
    <location>
        <begin position="149"/>
        <end position="170"/>
    </location>
</feature>
<name>A0A7W6EWG0_9SPHN</name>
<feature type="transmembrane region" description="Helical" evidence="6">
    <location>
        <begin position="176"/>
        <end position="196"/>
    </location>
</feature>
<dbReference type="AlphaFoldDB" id="A0A7W6EWG0"/>
<dbReference type="InterPro" id="IPR044770">
    <property type="entry name" value="MFS_spinster-like"/>
</dbReference>
<dbReference type="EMBL" id="JACICY010000004">
    <property type="protein sequence ID" value="MBB3860960.1"/>
    <property type="molecule type" value="Genomic_DNA"/>
</dbReference>
<organism evidence="8 9">
    <name type="scientific">Novosphingobium hassiacum</name>
    <dbReference type="NCBI Taxonomy" id="173676"/>
    <lineage>
        <taxon>Bacteria</taxon>
        <taxon>Pseudomonadati</taxon>
        <taxon>Pseudomonadota</taxon>
        <taxon>Alphaproteobacteria</taxon>
        <taxon>Sphingomonadales</taxon>
        <taxon>Sphingomonadaceae</taxon>
        <taxon>Novosphingobium</taxon>
    </lineage>
</organism>
<dbReference type="Gene3D" id="1.20.1250.20">
    <property type="entry name" value="MFS general substrate transporter like domains"/>
    <property type="match status" value="2"/>
</dbReference>
<dbReference type="GO" id="GO:0022857">
    <property type="term" value="F:transmembrane transporter activity"/>
    <property type="evidence" value="ECO:0007669"/>
    <property type="project" value="InterPro"/>
</dbReference>
<sequence>MPAGSFEPPTAARVTARQWYALLILTVIYACHSLDRAVVSVVIEPLKHELGLSDSRIGVITGLGYGLIYGLSALPLGYLVDRVNRVRLLTILVVVWSGTTALAGFARGFWDLLLARMGVGAAEAGGQPTALSLLADYFPESRRSTALGIFYLGTSVGYAASFLIGGLVASAYGWRAAFFVAGVPGLILGVMLYLTVGEPVRTSDTGAARDDAPPLLAAFRFLSRMPAIRHLFAAMLLASFSVSVMLMWMVPLLMREHGLTLAQAGTVGAITMGVSQSLGAIVAGVLADRIARRGRHRRVLIPAIAMTCSVPLAIGGALSPQAVVAVGCLLGFGLFTSAWTAAGYTTMIGEVESRMRGTMLGAMQVGATLLGSALSPFITGVLSDTIGGRHSLAVAIAILSLTGLWAALHFLLAGRAIARGPLPGA</sequence>
<comment type="caution">
    <text evidence="8">The sequence shown here is derived from an EMBL/GenBank/DDBJ whole genome shotgun (WGS) entry which is preliminary data.</text>
</comment>
<evidence type="ECO:0000256" key="3">
    <source>
        <dbReference type="ARBA" id="ARBA00022692"/>
    </source>
</evidence>
<evidence type="ECO:0000256" key="1">
    <source>
        <dbReference type="ARBA" id="ARBA00004141"/>
    </source>
</evidence>
<dbReference type="GO" id="GO:0016020">
    <property type="term" value="C:membrane"/>
    <property type="evidence" value="ECO:0007669"/>
    <property type="project" value="UniProtKB-SubCell"/>
</dbReference>
<keyword evidence="9" id="KW-1185">Reference proteome</keyword>
<evidence type="ECO:0000256" key="4">
    <source>
        <dbReference type="ARBA" id="ARBA00022989"/>
    </source>
</evidence>
<dbReference type="InterPro" id="IPR020846">
    <property type="entry name" value="MFS_dom"/>
</dbReference>
<comment type="subcellular location">
    <subcellularLocation>
        <location evidence="1">Membrane</location>
        <topology evidence="1">Multi-pass membrane protein</topology>
    </subcellularLocation>
</comment>
<dbReference type="PANTHER" id="PTHR23505:SF79">
    <property type="entry name" value="PROTEIN SPINSTER"/>
    <property type="match status" value="1"/>
</dbReference>
<keyword evidence="5 6" id="KW-0472">Membrane</keyword>
<feature type="transmembrane region" description="Helical" evidence="6">
    <location>
        <begin position="357"/>
        <end position="378"/>
    </location>
</feature>
<dbReference type="PANTHER" id="PTHR23505">
    <property type="entry name" value="SPINSTER"/>
    <property type="match status" value="1"/>
</dbReference>
<dbReference type="Pfam" id="PF07690">
    <property type="entry name" value="MFS_1"/>
    <property type="match status" value="1"/>
</dbReference>
<feature type="transmembrane region" description="Helical" evidence="6">
    <location>
        <begin position="299"/>
        <end position="318"/>
    </location>
</feature>
<proteinExistence type="predicted"/>
<feature type="domain" description="Major facilitator superfamily (MFS) profile" evidence="7">
    <location>
        <begin position="21"/>
        <end position="415"/>
    </location>
</feature>
<dbReference type="SUPFAM" id="SSF103473">
    <property type="entry name" value="MFS general substrate transporter"/>
    <property type="match status" value="1"/>
</dbReference>
<feature type="transmembrane region" description="Helical" evidence="6">
    <location>
        <begin position="20"/>
        <end position="43"/>
    </location>
</feature>
<evidence type="ECO:0000256" key="6">
    <source>
        <dbReference type="SAM" id="Phobius"/>
    </source>
</evidence>
<evidence type="ECO:0000259" key="7">
    <source>
        <dbReference type="PROSITE" id="PS50850"/>
    </source>
</evidence>